<comment type="caution">
    <text evidence="1">The sequence shown here is derived from an EMBL/GenBank/DDBJ whole genome shotgun (WGS) entry which is preliminary data.</text>
</comment>
<keyword evidence="2" id="KW-1185">Reference proteome</keyword>
<dbReference type="Proteomes" id="UP001404104">
    <property type="component" value="Unassembled WGS sequence"/>
</dbReference>
<sequence length="373" mass="40732">MTTTLIQIVPQRSIAPEGVGDYARLLAEQLWQHHGRRTIFVAGSPLQPEQRLIDEWETHELIKRSASALLGQLASLGGDTPILLHLSAYGYHRKGVPLWLATALEHWRQANPETPLVTVFHELYVTGPPWRRAFWWGKLQARIARRIQRISTGATTTTAPYAAMLGHWSRDRTVAVAPLPVFSTIGESDTLIPATARPRTLILFGRDGMAQALYRDRRAQIAAIVAENDIAEIIDVGQRSAPPPAMIGRTKVRPLGQLPSGPLQAALSQALFGLIAYDADRLAKSTLFAAYCANGVIPVCLDDAPGMNDGLRPGKNYLKLGIAETPASLPGPMLDALQRHAHAWYQPHNAQRSADLVSGLLGASVAGEQYRPC</sequence>
<name>A0ABU9XNM6_9SPHN</name>
<dbReference type="EMBL" id="JBDIMF010000001">
    <property type="protein sequence ID" value="MEN2785429.1"/>
    <property type="molecule type" value="Genomic_DNA"/>
</dbReference>
<evidence type="ECO:0008006" key="3">
    <source>
        <dbReference type="Google" id="ProtNLM"/>
    </source>
</evidence>
<proteinExistence type="predicted"/>
<protein>
    <recommendedName>
        <fullName evidence="3">Glycosyltransferase</fullName>
    </recommendedName>
</protein>
<accession>A0ABU9XNM6</accession>
<evidence type="ECO:0000313" key="1">
    <source>
        <dbReference type="EMBL" id="MEN2785429.1"/>
    </source>
</evidence>
<evidence type="ECO:0000313" key="2">
    <source>
        <dbReference type="Proteomes" id="UP001404104"/>
    </source>
</evidence>
<reference evidence="1 2" key="1">
    <citation type="submission" date="2024-05" db="EMBL/GenBank/DDBJ databases">
        <authorList>
            <person name="Liu Q."/>
            <person name="Xin Y.-H."/>
        </authorList>
    </citation>
    <scope>NUCLEOTIDE SEQUENCE [LARGE SCALE GENOMIC DNA]</scope>
    <source>
        <strain evidence="1 2">CGMCC 1.15349</strain>
    </source>
</reference>
<dbReference type="RefSeq" id="WP_345862908.1">
    <property type="nucleotide sequence ID" value="NZ_JBDIMF010000001.1"/>
</dbReference>
<organism evidence="1 2">
    <name type="scientific">Sphingomonas qilianensis</name>
    <dbReference type="NCBI Taxonomy" id="1736690"/>
    <lineage>
        <taxon>Bacteria</taxon>
        <taxon>Pseudomonadati</taxon>
        <taxon>Pseudomonadota</taxon>
        <taxon>Alphaproteobacteria</taxon>
        <taxon>Sphingomonadales</taxon>
        <taxon>Sphingomonadaceae</taxon>
        <taxon>Sphingomonas</taxon>
    </lineage>
</organism>
<gene>
    <name evidence="1" type="ORF">ABC969_03220</name>
</gene>